<keyword evidence="1" id="KW-0862">Zinc</keyword>
<protein>
    <recommendedName>
        <fullName evidence="2">CCHC-type domain-containing protein</fullName>
    </recommendedName>
</protein>
<gene>
    <name evidence="3" type="ORF">Dsin_016334</name>
</gene>
<dbReference type="InterPro" id="IPR040256">
    <property type="entry name" value="At4g02000-like"/>
</dbReference>
<accession>A0AAE0E6U8</accession>
<keyword evidence="1" id="KW-0479">Metal-binding</keyword>
<sequence>MNRRFVKLLVEQIGEVVEIPVDSNGCRGRFLRVKVRFDIAKPLKRGLRLDLEDNGILTVVELKYERLPEFCFACGRIGHGIRDCPNEEARAAALEGKATRFGS</sequence>
<dbReference type="EMBL" id="JANJYJ010000005">
    <property type="protein sequence ID" value="KAK3211628.1"/>
    <property type="molecule type" value="Genomic_DNA"/>
</dbReference>
<keyword evidence="4" id="KW-1185">Reference proteome</keyword>
<dbReference type="PANTHER" id="PTHR31286:SF167">
    <property type="entry name" value="OS09G0268800 PROTEIN"/>
    <property type="match status" value="1"/>
</dbReference>
<name>A0AAE0E6U8_9ROSI</name>
<evidence type="ECO:0000259" key="2">
    <source>
        <dbReference type="PROSITE" id="PS50158"/>
    </source>
</evidence>
<dbReference type="InterPro" id="IPR001878">
    <property type="entry name" value="Znf_CCHC"/>
</dbReference>
<evidence type="ECO:0000256" key="1">
    <source>
        <dbReference type="PROSITE-ProRule" id="PRU00047"/>
    </source>
</evidence>
<organism evidence="3 4">
    <name type="scientific">Dipteronia sinensis</name>
    <dbReference type="NCBI Taxonomy" id="43782"/>
    <lineage>
        <taxon>Eukaryota</taxon>
        <taxon>Viridiplantae</taxon>
        <taxon>Streptophyta</taxon>
        <taxon>Embryophyta</taxon>
        <taxon>Tracheophyta</taxon>
        <taxon>Spermatophyta</taxon>
        <taxon>Magnoliopsida</taxon>
        <taxon>eudicotyledons</taxon>
        <taxon>Gunneridae</taxon>
        <taxon>Pentapetalae</taxon>
        <taxon>rosids</taxon>
        <taxon>malvids</taxon>
        <taxon>Sapindales</taxon>
        <taxon>Sapindaceae</taxon>
        <taxon>Hippocastanoideae</taxon>
        <taxon>Acereae</taxon>
        <taxon>Dipteronia</taxon>
    </lineage>
</organism>
<reference evidence="3" key="1">
    <citation type="journal article" date="2023" name="Plant J.">
        <title>Genome sequences and population genomics provide insights into the demographic history, inbreeding, and mutation load of two 'living fossil' tree species of Dipteronia.</title>
        <authorList>
            <person name="Feng Y."/>
            <person name="Comes H.P."/>
            <person name="Chen J."/>
            <person name="Zhu S."/>
            <person name="Lu R."/>
            <person name="Zhang X."/>
            <person name="Li P."/>
            <person name="Qiu J."/>
            <person name="Olsen K.M."/>
            <person name="Qiu Y."/>
        </authorList>
    </citation>
    <scope>NUCLEOTIDE SEQUENCE</scope>
    <source>
        <strain evidence="3">NBL</strain>
    </source>
</reference>
<dbReference type="Proteomes" id="UP001281410">
    <property type="component" value="Unassembled WGS sequence"/>
</dbReference>
<proteinExistence type="predicted"/>
<evidence type="ECO:0000313" key="4">
    <source>
        <dbReference type="Proteomes" id="UP001281410"/>
    </source>
</evidence>
<feature type="domain" description="CCHC-type" evidence="2">
    <location>
        <begin position="71"/>
        <end position="86"/>
    </location>
</feature>
<dbReference type="AlphaFoldDB" id="A0AAE0E6U8"/>
<comment type="caution">
    <text evidence="3">The sequence shown here is derived from an EMBL/GenBank/DDBJ whole genome shotgun (WGS) entry which is preliminary data.</text>
</comment>
<dbReference type="GO" id="GO:0008270">
    <property type="term" value="F:zinc ion binding"/>
    <property type="evidence" value="ECO:0007669"/>
    <property type="project" value="UniProtKB-KW"/>
</dbReference>
<dbReference type="Gene3D" id="4.10.60.10">
    <property type="entry name" value="Zinc finger, CCHC-type"/>
    <property type="match status" value="1"/>
</dbReference>
<dbReference type="Pfam" id="PF14392">
    <property type="entry name" value="zf-CCHC_4"/>
    <property type="match status" value="1"/>
</dbReference>
<dbReference type="PANTHER" id="PTHR31286">
    <property type="entry name" value="GLYCINE-RICH CELL WALL STRUCTURAL PROTEIN 1.8-LIKE"/>
    <property type="match status" value="1"/>
</dbReference>
<keyword evidence="1" id="KW-0863">Zinc-finger</keyword>
<dbReference type="PROSITE" id="PS50158">
    <property type="entry name" value="ZF_CCHC"/>
    <property type="match status" value="1"/>
</dbReference>
<dbReference type="InterPro" id="IPR036875">
    <property type="entry name" value="Znf_CCHC_sf"/>
</dbReference>
<evidence type="ECO:0000313" key="3">
    <source>
        <dbReference type="EMBL" id="KAK3211628.1"/>
    </source>
</evidence>
<dbReference type="GO" id="GO:0003676">
    <property type="term" value="F:nucleic acid binding"/>
    <property type="evidence" value="ECO:0007669"/>
    <property type="project" value="InterPro"/>
</dbReference>
<dbReference type="SUPFAM" id="SSF57756">
    <property type="entry name" value="Retrovirus zinc finger-like domains"/>
    <property type="match status" value="1"/>
</dbReference>
<dbReference type="InterPro" id="IPR025836">
    <property type="entry name" value="Zn_knuckle_CX2CX4HX4C"/>
</dbReference>